<dbReference type="Gene3D" id="3.40.30.10">
    <property type="entry name" value="Glutaredoxin"/>
    <property type="match status" value="1"/>
</dbReference>
<dbReference type="PANTHER" id="PTHR36417">
    <property type="entry name" value="SELENOPROTEIN DOMAIN PROTEIN (AFU_ORTHOLOGUE AFUA_1G05220)"/>
    <property type="match status" value="1"/>
</dbReference>
<dbReference type="PANTHER" id="PTHR36417:SF2">
    <property type="entry name" value="SELENOPROTEIN DOMAIN PROTEIN (AFU_ORTHOLOGUE AFUA_1G05220)"/>
    <property type="match status" value="1"/>
</dbReference>
<dbReference type="SUPFAM" id="SSF52833">
    <property type="entry name" value="Thioredoxin-like"/>
    <property type="match status" value="1"/>
</dbReference>
<evidence type="ECO:0000313" key="4">
    <source>
        <dbReference type="Proteomes" id="UP000092666"/>
    </source>
</evidence>
<dbReference type="AlphaFoldDB" id="A0A1B9GZ97"/>
<feature type="compositionally biased region" description="Polar residues" evidence="2">
    <location>
        <begin position="43"/>
        <end position="53"/>
    </location>
</feature>
<dbReference type="Pfam" id="PF10262">
    <property type="entry name" value="Rdx"/>
    <property type="match status" value="1"/>
</dbReference>
<evidence type="ECO:0000313" key="3">
    <source>
        <dbReference type="EMBL" id="OCF36353.1"/>
    </source>
</evidence>
<keyword evidence="4" id="KW-1185">Reference proteome</keyword>
<reference evidence="3 4" key="1">
    <citation type="submission" date="2013-07" db="EMBL/GenBank/DDBJ databases">
        <title>The Genome Sequence of Cryptococcus heveanensis BCC8398.</title>
        <authorList>
            <consortium name="The Broad Institute Genome Sequencing Platform"/>
            <person name="Cuomo C."/>
            <person name="Litvintseva A."/>
            <person name="Chen Y."/>
            <person name="Heitman J."/>
            <person name="Sun S."/>
            <person name="Springer D."/>
            <person name="Dromer F."/>
            <person name="Young S.K."/>
            <person name="Zeng Q."/>
            <person name="Gargeya S."/>
            <person name="Fitzgerald M."/>
            <person name="Abouelleil A."/>
            <person name="Alvarado L."/>
            <person name="Berlin A.M."/>
            <person name="Chapman S.B."/>
            <person name="Dewar J."/>
            <person name="Goldberg J."/>
            <person name="Griggs A."/>
            <person name="Gujja S."/>
            <person name="Hansen M."/>
            <person name="Howarth C."/>
            <person name="Imamovic A."/>
            <person name="Larimer J."/>
            <person name="McCowan C."/>
            <person name="Murphy C."/>
            <person name="Pearson M."/>
            <person name="Priest M."/>
            <person name="Roberts A."/>
            <person name="Saif S."/>
            <person name="Shea T."/>
            <person name="Sykes S."/>
            <person name="Wortman J."/>
            <person name="Nusbaum C."/>
            <person name="Birren B."/>
        </authorList>
    </citation>
    <scope>NUCLEOTIDE SEQUENCE [LARGE SCALE GENOMIC DNA]</scope>
    <source>
        <strain evidence="3 4">BCC8398</strain>
    </source>
</reference>
<dbReference type="NCBIfam" id="TIGR02174">
    <property type="entry name" value="CXXU_selWTH"/>
    <property type="match status" value="1"/>
</dbReference>
<sequence length="263" mass="28458">MAPPVCEDCDQPIPQPASGSAMAHDPSESPEEPHALHPHDSKPSTSTGTASESGNGGGKLGVDVFPAPVDPPKEASHKTELTYGGPPTPTLDGRPGHSEADTQPQAGVESGLHEKQEKEKDGKHSDNNDSNDKEHGSKQEGAKVQEGTTFQAPLLKDFKPSVIIEFCDRCRWAPRATWIQTELFLTFPNPLIRTITLIPLNAPETGGRFRVWVDKGDGVGEQLAWDRKTEGGFPELKVLKQRIRNIIQPEMGLGHSDAHAHKA</sequence>
<dbReference type="InterPro" id="IPR036249">
    <property type="entry name" value="Thioredoxin-like_sf"/>
</dbReference>
<feature type="compositionally biased region" description="Basic and acidic residues" evidence="2">
    <location>
        <begin position="111"/>
        <end position="143"/>
    </location>
</feature>
<protein>
    <recommendedName>
        <fullName evidence="5">Selenoprotein W</fullName>
    </recommendedName>
</protein>
<dbReference type="InterPro" id="IPR011893">
    <property type="entry name" value="Selenoprotein_Rdx-typ"/>
</dbReference>
<keyword evidence="1" id="KW-0676">Redox-active center</keyword>
<feature type="region of interest" description="Disordered" evidence="2">
    <location>
        <begin position="1"/>
        <end position="146"/>
    </location>
</feature>
<proteinExistence type="predicted"/>
<feature type="compositionally biased region" description="Basic and acidic residues" evidence="2">
    <location>
        <begin position="71"/>
        <end position="80"/>
    </location>
</feature>
<organism evidence="3 4">
    <name type="scientific">Kwoniella heveanensis BCC8398</name>
    <dbReference type="NCBI Taxonomy" id="1296120"/>
    <lineage>
        <taxon>Eukaryota</taxon>
        <taxon>Fungi</taxon>
        <taxon>Dikarya</taxon>
        <taxon>Basidiomycota</taxon>
        <taxon>Agaricomycotina</taxon>
        <taxon>Tremellomycetes</taxon>
        <taxon>Tremellales</taxon>
        <taxon>Cryptococcaceae</taxon>
        <taxon>Kwoniella</taxon>
    </lineage>
</organism>
<evidence type="ECO:0008006" key="5">
    <source>
        <dbReference type="Google" id="ProtNLM"/>
    </source>
</evidence>
<gene>
    <name evidence="3" type="ORF">I316_01599</name>
</gene>
<accession>A0A1B9GZ97</accession>
<evidence type="ECO:0000256" key="2">
    <source>
        <dbReference type="SAM" id="MobiDB-lite"/>
    </source>
</evidence>
<name>A0A1B9GZ97_9TREE</name>
<evidence type="ECO:0000256" key="1">
    <source>
        <dbReference type="ARBA" id="ARBA00023284"/>
    </source>
</evidence>
<dbReference type="OrthoDB" id="60822at2759"/>
<feature type="compositionally biased region" description="Basic and acidic residues" evidence="2">
    <location>
        <begin position="25"/>
        <end position="42"/>
    </location>
</feature>
<dbReference type="Proteomes" id="UP000092666">
    <property type="component" value="Unassembled WGS sequence"/>
</dbReference>
<dbReference type="EMBL" id="KI669495">
    <property type="protein sequence ID" value="OCF36353.1"/>
    <property type="molecule type" value="Genomic_DNA"/>
</dbReference>
<reference evidence="4" key="2">
    <citation type="submission" date="2013-12" db="EMBL/GenBank/DDBJ databases">
        <title>Evolution of pathogenesis and genome organization in the Tremellales.</title>
        <authorList>
            <person name="Cuomo C."/>
            <person name="Litvintseva A."/>
            <person name="Heitman J."/>
            <person name="Chen Y."/>
            <person name="Sun S."/>
            <person name="Springer D."/>
            <person name="Dromer F."/>
            <person name="Young S."/>
            <person name="Zeng Q."/>
            <person name="Chapman S."/>
            <person name="Gujja S."/>
            <person name="Saif S."/>
            <person name="Birren B."/>
        </authorList>
    </citation>
    <scope>NUCLEOTIDE SEQUENCE [LARGE SCALE GENOMIC DNA]</scope>
    <source>
        <strain evidence="4">BCC8398</strain>
    </source>
</reference>